<dbReference type="EMBL" id="VOBR01000013">
    <property type="protein sequence ID" value="TWP50176.1"/>
    <property type="molecule type" value="Genomic_DNA"/>
</dbReference>
<dbReference type="PANTHER" id="PTHR47618">
    <property type="entry name" value="BIFUNCTIONAL OLIGORIBONUCLEASE AND PAP PHOSPHATASE NRNA"/>
    <property type="match status" value="1"/>
</dbReference>
<dbReference type="RefSeq" id="WP_146353799.1">
    <property type="nucleotide sequence ID" value="NZ_VOBR01000013.1"/>
</dbReference>
<dbReference type="InterPro" id="IPR001667">
    <property type="entry name" value="DDH_dom"/>
</dbReference>
<evidence type="ECO:0000259" key="1">
    <source>
        <dbReference type="Pfam" id="PF01368"/>
    </source>
</evidence>
<evidence type="ECO:0000313" key="4">
    <source>
        <dbReference type="Proteomes" id="UP000316639"/>
    </source>
</evidence>
<dbReference type="Pfam" id="PF01368">
    <property type="entry name" value="DHH"/>
    <property type="match status" value="1"/>
</dbReference>
<dbReference type="Gene3D" id="3.90.1640.10">
    <property type="entry name" value="inorganic pyrophosphatase (n-terminal core)"/>
    <property type="match status" value="1"/>
</dbReference>
<dbReference type="InterPro" id="IPR051319">
    <property type="entry name" value="Oligoribo/pAp-PDE_c-di-AMP_PDE"/>
</dbReference>
<dbReference type="Proteomes" id="UP000316639">
    <property type="component" value="Unassembled WGS sequence"/>
</dbReference>
<reference evidence="3 4" key="1">
    <citation type="submission" date="2019-07" db="EMBL/GenBank/DDBJ databases">
        <title>Lentzea xizangensis sp. nov., isolated from Qinghai-Tibetan Plateau Soils.</title>
        <authorList>
            <person name="Huang J."/>
        </authorList>
    </citation>
    <scope>NUCLEOTIDE SEQUENCE [LARGE SCALE GENOMIC DNA]</scope>
    <source>
        <strain evidence="3 4">FXJ1.1311</strain>
    </source>
</reference>
<name>A0A563ER72_9PSEU</name>
<dbReference type="InterPro" id="IPR003156">
    <property type="entry name" value="DHHA1_dom"/>
</dbReference>
<dbReference type="PANTHER" id="PTHR47618:SF1">
    <property type="entry name" value="BIFUNCTIONAL OLIGORIBONUCLEASE AND PAP PHOSPHATASE NRNA"/>
    <property type="match status" value="1"/>
</dbReference>
<proteinExistence type="predicted"/>
<feature type="domain" description="DHHA1" evidence="2">
    <location>
        <begin position="245"/>
        <end position="327"/>
    </location>
</feature>
<protein>
    <submittedName>
        <fullName evidence="3">Bifunctional oligoribonuclease/PAP phosphatase NrnA</fullName>
    </submittedName>
</protein>
<dbReference type="AlphaFoldDB" id="A0A563ER72"/>
<dbReference type="Gene3D" id="3.10.310.30">
    <property type="match status" value="1"/>
</dbReference>
<dbReference type="GO" id="GO:0003676">
    <property type="term" value="F:nucleic acid binding"/>
    <property type="evidence" value="ECO:0007669"/>
    <property type="project" value="InterPro"/>
</dbReference>
<accession>A0A563ER72</accession>
<organism evidence="3 4">
    <name type="scientific">Lentzea tibetensis</name>
    <dbReference type="NCBI Taxonomy" id="2591470"/>
    <lineage>
        <taxon>Bacteria</taxon>
        <taxon>Bacillati</taxon>
        <taxon>Actinomycetota</taxon>
        <taxon>Actinomycetes</taxon>
        <taxon>Pseudonocardiales</taxon>
        <taxon>Pseudonocardiaceae</taxon>
        <taxon>Lentzea</taxon>
    </lineage>
</organism>
<dbReference type="Pfam" id="PF02272">
    <property type="entry name" value="DHHA1"/>
    <property type="match status" value="1"/>
</dbReference>
<dbReference type="SUPFAM" id="SSF64182">
    <property type="entry name" value="DHH phosphoesterases"/>
    <property type="match status" value="1"/>
</dbReference>
<feature type="domain" description="DDH" evidence="1">
    <location>
        <begin position="22"/>
        <end position="168"/>
    </location>
</feature>
<evidence type="ECO:0000313" key="3">
    <source>
        <dbReference type="EMBL" id="TWP50176.1"/>
    </source>
</evidence>
<keyword evidence="4" id="KW-1185">Reference proteome</keyword>
<comment type="caution">
    <text evidence="3">The sequence shown here is derived from an EMBL/GenBank/DDBJ whole genome shotgun (WGS) entry which is preliminary data.</text>
</comment>
<gene>
    <name evidence="3" type="ORF">FKR81_20895</name>
</gene>
<dbReference type="InterPro" id="IPR038763">
    <property type="entry name" value="DHH_sf"/>
</dbReference>
<dbReference type="OrthoDB" id="9803668at2"/>
<sequence length="328" mass="34647">MADDLSTNLADAARLLAEADDVTLLAHINPDADTLGSALAVGLVLHRRGVRVRVSFGEPDVVPESLLSLDFAGLLVPPSEVPAAPPLLVVMDTGSLGRLGPLGDRVQGTIDAGGQVIVVDHHVSNTRYGTLHVIDEKAEATALIALRLLDELDVELDEPVARCLYAGVATDTGSFRHAGPAVHEVAARLLATGVDAESVLRPLMFEHPFAYLGMLSKVLGRAGLDRDAAGGLGLAHAVVTLEDARGLRSEEVESVVDVVRSVREAEVAAVFKELRPGFWSVSLRAVSRVDVRHVAQRLGGGGHRLASGFTFEGTSEQLLAELRKALES</sequence>
<evidence type="ECO:0000259" key="2">
    <source>
        <dbReference type="Pfam" id="PF02272"/>
    </source>
</evidence>